<evidence type="ECO:0000313" key="3">
    <source>
        <dbReference type="EMBL" id="RST31247.1"/>
    </source>
</evidence>
<dbReference type="AlphaFoldDB" id="A0A429VBL2"/>
<feature type="domain" description="GH16" evidence="2">
    <location>
        <begin position="35"/>
        <end position="275"/>
    </location>
</feature>
<protein>
    <submittedName>
        <fullName evidence="3">Glycoside hydrolase family 16 protein</fullName>
    </submittedName>
</protein>
<dbReference type="CDD" id="cd08023">
    <property type="entry name" value="GH16_laminarinase_like"/>
    <property type="match status" value="1"/>
</dbReference>
<dbReference type="InterPro" id="IPR050546">
    <property type="entry name" value="Glycosyl_Hydrlase_16"/>
</dbReference>
<organism evidence="3 4">
    <name type="scientific">Sphingomonas ginkgonis</name>
    <dbReference type="NCBI Taxonomy" id="2315330"/>
    <lineage>
        <taxon>Bacteria</taxon>
        <taxon>Pseudomonadati</taxon>
        <taxon>Pseudomonadota</taxon>
        <taxon>Alphaproteobacteria</taxon>
        <taxon>Sphingomonadales</taxon>
        <taxon>Sphingomonadaceae</taxon>
        <taxon>Sphingomonas</taxon>
    </lineage>
</organism>
<dbReference type="PANTHER" id="PTHR10963">
    <property type="entry name" value="GLYCOSYL HYDROLASE-RELATED"/>
    <property type="match status" value="1"/>
</dbReference>
<dbReference type="OrthoDB" id="9809583at2"/>
<evidence type="ECO:0000256" key="1">
    <source>
        <dbReference type="ARBA" id="ARBA00006865"/>
    </source>
</evidence>
<dbReference type="RefSeq" id="WP_126719074.1">
    <property type="nucleotide sequence ID" value="NZ_RWJF01000001.1"/>
</dbReference>
<dbReference type="SUPFAM" id="SSF49899">
    <property type="entry name" value="Concanavalin A-like lectins/glucanases"/>
    <property type="match status" value="1"/>
</dbReference>
<keyword evidence="4" id="KW-1185">Reference proteome</keyword>
<dbReference type="EMBL" id="RWJF01000001">
    <property type="protein sequence ID" value="RST31247.1"/>
    <property type="molecule type" value="Genomic_DNA"/>
</dbReference>
<comment type="caution">
    <text evidence="3">The sequence shown here is derived from an EMBL/GenBank/DDBJ whole genome shotgun (WGS) entry which is preliminary data.</text>
</comment>
<proteinExistence type="inferred from homology"/>
<evidence type="ECO:0000313" key="4">
    <source>
        <dbReference type="Proteomes" id="UP000274661"/>
    </source>
</evidence>
<sequence length="279" mass="31995">MSLLTLFADLVSRGAEYRVSGPMERPAAARMVWHDEFAWGRLDPGEWSFDTSRNKAGWYNGERQYYAADRAANLRVADGQLTIEARRERLDPARFPDWGGQDYSSSKIISRRAWRYGFFEVRAVLPCARGSWPAIWMLPKGVRRWPDDGEIDIMEQVGAEPNLVYATLHSGRYNHRLGTQRGAQQPVPTSCTAAHRYQLDWRPDAITIGIDDRAVMRVRRKPGDGQPEWPFDRPFQLILNLAVGGDWAGAKGIDDAAFPQRMRVDYVRVWQSPTERRSR</sequence>
<dbReference type="PROSITE" id="PS51762">
    <property type="entry name" value="GH16_2"/>
    <property type="match status" value="1"/>
</dbReference>
<comment type="similarity">
    <text evidence="1">Belongs to the glycosyl hydrolase 16 family.</text>
</comment>
<dbReference type="Proteomes" id="UP000274661">
    <property type="component" value="Unassembled WGS sequence"/>
</dbReference>
<dbReference type="Gene3D" id="2.60.120.200">
    <property type="match status" value="1"/>
</dbReference>
<gene>
    <name evidence="3" type="ORF">HMF7854_10665</name>
</gene>
<dbReference type="PANTHER" id="PTHR10963:SF55">
    <property type="entry name" value="GLYCOSIDE HYDROLASE FAMILY 16 PROTEIN"/>
    <property type="match status" value="1"/>
</dbReference>
<name>A0A429VBL2_9SPHN</name>
<evidence type="ECO:0000259" key="2">
    <source>
        <dbReference type="PROSITE" id="PS51762"/>
    </source>
</evidence>
<dbReference type="InterPro" id="IPR000757">
    <property type="entry name" value="Beta-glucanase-like"/>
</dbReference>
<keyword evidence="3" id="KW-0378">Hydrolase</keyword>
<dbReference type="GO" id="GO:0005975">
    <property type="term" value="P:carbohydrate metabolic process"/>
    <property type="evidence" value="ECO:0007669"/>
    <property type="project" value="InterPro"/>
</dbReference>
<dbReference type="Pfam" id="PF00722">
    <property type="entry name" value="Glyco_hydro_16"/>
    <property type="match status" value="1"/>
</dbReference>
<dbReference type="GO" id="GO:0004553">
    <property type="term" value="F:hydrolase activity, hydrolyzing O-glycosyl compounds"/>
    <property type="evidence" value="ECO:0007669"/>
    <property type="project" value="InterPro"/>
</dbReference>
<reference evidence="3 4" key="1">
    <citation type="submission" date="2018-12" db="EMBL/GenBank/DDBJ databases">
        <title>Sphingomonas sp. HMF7854 Genome sequencing and assembly.</title>
        <authorList>
            <person name="Cha I."/>
            <person name="Kang H."/>
            <person name="Kim H."/>
            <person name="Kang J."/>
            <person name="Joh K."/>
        </authorList>
    </citation>
    <scope>NUCLEOTIDE SEQUENCE [LARGE SCALE GENOMIC DNA]</scope>
    <source>
        <strain evidence="3 4">HMF7854</strain>
    </source>
</reference>
<accession>A0A429VBL2</accession>
<dbReference type="InterPro" id="IPR013320">
    <property type="entry name" value="ConA-like_dom_sf"/>
</dbReference>